<comment type="caution">
    <text evidence="8">The sequence shown here is derived from an EMBL/GenBank/DDBJ whole genome shotgun (WGS) entry which is preliminary data.</text>
</comment>
<evidence type="ECO:0000313" key="9">
    <source>
        <dbReference type="Proteomes" id="UP001207654"/>
    </source>
</evidence>
<accession>A0ABT4AQE8</accession>
<feature type="chain" id="PRO_5045800111" evidence="6">
    <location>
        <begin position="24"/>
        <end position="212"/>
    </location>
</feature>
<dbReference type="Pfam" id="PF01323">
    <property type="entry name" value="DSBA"/>
    <property type="match status" value="1"/>
</dbReference>
<evidence type="ECO:0000256" key="2">
    <source>
        <dbReference type="ARBA" id="ARBA00023002"/>
    </source>
</evidence>
<evidence type="ECO:0000256" key="4">
    <source>
        <dbReference type="ARBA" id="ARBA00023284"/>
    </source>
</evidence>
<dbReference type="RefSeq" id="WP_267541552.1">
    <property type="nucleotide sequence ID" value="NZ_JAPNKA010000001.1"/>
</dbReference>
<dbReference type="PROSITE" id="PS51352">
    <property type="entry name" value="THIOREDOXIN_2"/>
    <property type="match status" value="1"/>
</dbReference>
<evidence type="ECO:0000256" key="1">
    <source>
        <dbReference type="ARBA" id="ARBA00022729"/>
    </source>
</evidence>
<feature type="domain" description="Thioredoxin" evidence="7">
    <location>
        <begin position="12"/>
        <end position="211"/>
    </location>
</feature>
<proteinExistence type="predicted"/>
<keyword evidence="3" id="KW-1015">Disulfide bond</keyword>
<dbReference type="Gene3D" id="3.40.30.10">
    <property type="entry name" value="Glutaredoxin"/>
    <property type="match status" value="1"/>
</dbReference>
<feature type="compositionally biased region" description="Basic and acidic residues" evidence="5">
    <location>
        <begin position="36"/>
        <end position="50"/>
    </location>
</feature>
<evidence type="ECO:0000259" key="7">
    <source>
        <dbReference type="PROSITE" id="PS51352"/>
    </source>
</evidence>
<name>A0ABT4AQE8_9BACT</name>
<dbReference type="PROSITE" id="PS51257">
    <property type="entry name" value="PROKAR_LIPOPROTEIN"/>
    <property type="match status" value="1"/>
</dbReference>
<evidence type="ECO:0000313" key="8">
    <source>
        <dbReference type="EMBL" id="MCY1083002.1"/>
    </source>
</evidence>
<keyword evidence="4" id="KW-0676">Redox-active center</keyword>
<evidence type="ECO:0000256" key="5">
    <source>
        <dbReference type="SAM" id="MobiDB-lite"/>
    </source>
</evidence>
<dbReference type="Proteomes" id="UP001207654">
    <property type="component" value="Unassembled WGS sequence"/>
</dbReference>
<evidence type="ECO:0000256" key="3">
    <source>
        <dbReference type="ARBA" id="ARBA00023157"/>
    </source>
</evidence>
<organism evidence="8 9">
    <name type="scientific">Archangium lansingense</name>
    <dbReference type="NCBI Taxonomy" id="2995310"/>
    <lineage>
        <taxon>Bacteria</taxon>
        <taxon>Pseudomonadati</taxon>
        <taxon>Myxococcota</taxon>
        <taxon>Myxococcia</taxon>
        <taxon>Myxococcales</taxon>
        <taxon>Cystobacterineae</taxon>
        <taxon>Archangiaceae</taxon>
        <taxon>Archangium</taxon>
    </lineage>
</organism>
<dbReference type="InterPro" id="IPR036249">
    <property type="entry name" value="Thioredoxin-like_sf"/>
</dbReference>
<keyword evidence="2" id="KW-0560">Oxidoreductase</keyword>
<gene>
    <name evidence="8" type="ORF">OV287_51985</name>
</gene>
<keyword evidence="9" id="KW-1185">Reference proteome</keyword>
<reference evidence="8 9" key="1">
    <citation type="submission" date="2022-11" db="EMBL/GenBank/DDBJ databases">
        <title>Minimal conservation of predation-associated metabolite biosynthetic gene clusters underscores biosynthetic potential of Myxococcota including descriptions for ten novel species: Archangium lansinium sp. nov., Myxococcus landrumus sp. nov., Nannocystis bai.</title>
        <authorList>
            <person name="Ahearne A."/>
            <person name="Stevens C."/>
            <person name="Phillips K."/>
        </authorList>
    </citation>
    <scope>NUCLEOTIDE SEQUENCE [LARGE SCALE GENOMIC DNA]</scope>
    <source>
        <strain evidence="8 9">MIWBW</strain>
    </source>
</reference>
<feature type="region of interest" description="Disordered" evidence="5">
    <location>
        <begin position="33"/>
        <end position="56"/>
    </location>
</feature>
<feature type="signal peptide" evidence="6">
    <location>
        <begin position="1"/>
        <end position="23"/>
    </location>
</feature>
<dbReference type="SUPFAM" id="SSF52833">
    <property type="entry name" value="Thioredoxin-like"/>
    <property type="match status" value="1"/>
</dbReference>
<protein>
    <submittedName>
        <fullName evidence="8">Thioredoxin domain-containing protein</fullName>
    </submittedName>
</protein>
<dbReference type="PANTHER" id="PTHR13887:SF14">
    <property type="entry name" value="DISULFIDE BOND FORMATION PROTEIN D"/>
    <property type="match status" value="1"/>
</dbReference>
<dbReference type="InterPro" id="IPR013766">
    <property type="entry name" value="Thioredoxin_domain"/>
</dbReference>
<keyword evidence="1 6" id="KW-0732">Signal</keyword>
<dbReference type="InterPro" id="IPR001853">
    <property type="entry name" value="DSBA-like_thioredoxin_dom"/>
</dbReference>
<dbReference type="PANTHER" id="PTHR13887">
    <property type="entry name" value="GLUTATHIONE S-TRANSFERASE KAPPA"/>
    <property type="match status" value="1"/>
</dbReference>
<dbReference type="EMBL" id="JAPNKA010000001">
    <property type="protein sequence ID" value="MCY1083002.1"/>
    <property type="molecule type" value="Genomic_DNA"/>
</dbReference>
<sequence>MKRMLTAALVGAFVSGFVPVSSAQACDGNCPKGKVPHAEAPRAATPRREAPSQGPADAKVTVEVWSDFECPFCSKGSATLKQLREKYGDRIRVVFRHSPLPFHENARLAASASMAAAEQGRFWEYHDALFQQQKELDRASLVKLAKKLKLDVERFERTLDSGAYNNYLDAEVVEARQRGVAGTPTFFINDTALVGARPVEQFVEAIDAELAR</sequence>
<evidence type="ECO:0000256" key="6">
    <source>
        <dbReference type="SAM" id="SignalP"/>
    </source>
</evidence>